<evidence type="ECO:0000256" key="1">
    <source>
        <dbReference type="SAM" id="MobiDB-lite"/>
    </source>
</evidence>
<feature type="region of interest" description="Disordered" evidence="1">
    <location>
        <begin position="20"/>
        <end position="39"/>
    </location>
</feature>
<protein>
    <submittedName>
        <fullName evidence="3">Uncharacterized protein</fullName>
    </submittedName>
</protein>
<dbReference type="EMBL" id="CP136892">
    <property type="protein sequence ID" value="WOL01175.1"/>
    <property type="molecule type" value="Genomic_DNA"/>
</dbReference>
<keyword evidence="2" id="KW-0732">Signal</keyword>
<organism evidence="3 4">
    <name type="scientific">Canna indica</name>
    <name type="common">Indian-shot</name>
    <dbReference type="NCBI Taxonomy" id="4628"/>
    <lineage>
        <taxon>Eukaryota</taxon>
        <taxon>Viridiplantae</taxon>
        <taxon>Streptophyta</taxon>
        <taxon>Embryophyta</taxon>
        <taxon>Tracheophyta</taxon>
        <taxon>Spermatophyta</taxon>
        <taxon>Magnoliopsida</taxon>
        <taxon>Liliopsida</taxon>
        <taxon>Zingiberales</taxon>
        <taxon>Cannaceae</taxon>
        <taxon>Canna</taxon>
    </lineage>
</organism>
<reference evidence="3 4" key="1">
    <citation type="submission" date="2023-10" db="EMBL/GenBank/DDBJ databases">
        <title>Chromosome-scale genome assembly provides insights into flower coloration mechanisms of Canna indica.</title>
        <authorList>
            <person name="Li C."/>
        </authorList>
    </citation>
    <scope>NUCLEOTIDE SEQUENCE [LARGE SCALE GENOMIC DNA]</scope>
    <source>
        <tissue evidence="3">Flower</tissue>
    </source>
</reference>
<proteinExistence type="predicted"/>
<keyword evidence="4" id="KW-1185">Reference proteome</keyword>
<evidence type="ECO:0000313" key="4">
    <source>
        <dbReference type="Proteomes" id="UP001327560"/>
    </source>
</evidence>
<evidence type="ECO:0000256" key="2">
    <source>
        <dbReference type="SAM" id="SignalP"/>
    </source>
</evidence>
<accession>A0AAQ3K569</accession>
<gene>
    <name evidence="3" type="ORF">Cni_G09889</name>
</gene>
<feature type="signal peptide" evidence="2">
    <location>
        <begin position="1"/>
        <end position="16"/>
    </location>
</feature>
<name>A0AAQ3K569_9LILI</name>
<feature type="chain" id="PRO_5042945768" evidence="2">
    <location>
        <begin position="17"/>
        <end position="158"/>
    </location>
</feature>
<dbReference type="Proteomes" id="UP001327560">
    <property type="component" value="Chromosome 3"/>
</dbReference>
<evidence type="ECO:0000313" key="3">
    <source>
        <dbReference type="EMBL" id="WOL01175.1"/>
    </source>
</evidence>
<sequence>MHRHSLLFLLHTLCRTETMKRSRAENGASSKDSDESPAKFLLRQKESTTTMGWEKPEATLENAREVAGDGQDAVTGSVDIDLQRFPSVAFASAEEVTGAEWWWCLWGVEEEKLLGWIPFVEEDFLCFDSRGGLLWEEADHDIWQLQHINEIPHRGATN</sequence>
<dbReference type="AlphaFoldDB" id="A0AAQ3K569"/>